<feature type="region of interest" description="Disordered" evidence="1">
    <location>
        <begin position="282"/>
        <end position="319"/>
    </location>
</feature>
<feature type="domain" description="PilZ" evidence="2">
    <location>
        <begin position="180"/>
        <end position="251"/>
    </location>
</feature>
<dbReference type="AlphaFoldDB" id="A0A1T4L4L1"/>
<gene>
    <name evidence="4" type="ORF">SAMN02745149_01448</name>
</gene>
<dbReference type="InterPro" id="IPR046853">
    <property type="entry name" value="PilZN3"/>
</dbReference>
<feature type="domain" description="PilZN3" evidence="3">
    <location>
        <begin position="9"/>
        <end position="143"/>
    </location>
</feature>
<dbReference type="OrthoDB" id="350778at2"/>
<dbReference type="RefSeq" id="WP_078933359.1">
    <property type="nucleotide sequence ID" value="NZ_FUWG01000010.1"/>
</dbReference>
<dbReference type="STRING" id="261392.SAMN02745149_01448"/>
<reference evidence="4 5" key="1">
    <citation type="submission" date="2017-02" db="EMBL/GenBank/DDBJ databases">
        <authorList>
            <person name="Peterson S.W."/>
        </authorList>
    </citation>
    <scope>NUCLEOTIDE SEQUENCE [LARGE SCALE GENOMIC DNA]</scope>
    <source>
        <strain evidence="4 5">ATCC BAA-908</strain>
    </source>
</reference>
<protein>
    <submittedName>
        <fullName evidence="4">PilZ domain-containing protein</fullName>
    </submittedName>
</protein>
<evidence type="ECO:0000313" key="4">
    <source>
        <dbReference type="EMBL" id="SJZ49497.1"/>
    </source>
</evidence>
<dbReference type="Proteomes" id="UP000190423">
    <property type="component" value="Unassembled WGS sequence"/>
</dbReference>
<evidence type="ECO:0000313" key="5">
    <source>
        <dbReference type="Proteomes" id="UP000190423"/>
    </source>
</evidence>
<dbReference type="EMBL" id="FUWG01000010">
    <property type="protein sequence ID" value="SJZ49497.1"/>
    <property type="molecule type" value="Genomic_DNA"/>
</dbReference>
<evidence type="ECO:0000259" key="3">
    <source>
        <dbReference type="Pfam" id="PF20424"/>
    </source>
</evidence>
<evidence type="ECO:0000256" key="1">
    <source>
        <dbReference type="SAM" id="MobiDB-lite"/>
    </source>
</evidence>
<accession>A0A1T4L4L1</accession>
<dbReference type="SUPFAM" id="SSF141371">
    <property type="entry name" value="PilZ domain-like"/>
    <property type="match status" value="1"/>
</dbReference>
<feature type="compositionally biased region" description="Low complexity" evidence="1">
    <location>
        <begin position="291"/>
        <end position="311"/>
    </location>
</feature>
<dbReference type="GO" id="GO:0035438">
    <property type="term" value="F:cyclic-di-GMP binding"/>
    <property type="evidence" value="ECO:0007669"/>
    <property type="project" value="InterPro"/>
</dbReference>
<dbReference type="Pfam" id="PF07238">
    <property type="entry name" value="PilZ"/>
    <property type="match status" value="1"/>
</dbReference>
<organism evidence="4 5">
    <name type="scientific">Treponema porcinum</name>
    <dbReference type="NCBI Taxonomy" id="261392"/>
    <lineage>
        <taxon>Bacteria</taxon>
        <taxon>Pseudomonadati</taxon>
        <taxon>Spirochaetota</taxon>
        <taxon>Spirochaetia</taxon>
        <taxon>Spirochaetales</taxon>
        <taxon>Treponemataceae</taxon>
        <taxon>Treponema</taxon>
    </lineage>
</organism>
<dbReference type="InterPro" id="IPR009875">
    <property type="entry name" value="PilZ_domain"/>
</dbReference>
<sequence length="319" mass="35739">MGPTIAVNQIINRYYDLYRENEIIFTKDIIRYLKIDLRQIYVKCAGAQWPCIINSTSFQMTKIIIGTAGGAFQQITKKDAPPVNIRYCFIEDDGHPIYFFVSCHVTEVTPYMNSKDLAVVTLTFTQRPPDDLILKLGTLLDAKSGFLNRKTERIVLNDASKRLLGLSKKESIIFVQNVPRRCILWDLSFSGAKIVIMGLANFLKGKDCMLRFMFSDPDEVVDVKGTIVNVDPIEGRRDIVSAGINFDENQVPLSYKIRINDYLSTNKKTFLEASSVLQAKREAEEKEKAAAENAVKPVPSPAPSVQQEQSAGSSNASNV</sequence>
<dbReference type="GeneID" id="78316744"/>
<name>A0A1T4L4L1_TREPO</name>
<keyword evidence="5" id="KW-1185">Reference proteome</keyword>
<dbReference type="Pfam" id="PF20424">
    <property type="entry name" value="PilZN3"/>
    <property type="match status" value="1"/>
</dbReference>
<proteinExistence type="predicted"/>
<evidence type="ECO:0000259" key="2">
    <source>
        <dbReference type="Pfam" id="PF07238"/>
    </source>
</evidence>